<gene>
    <name evidence="1" type="ORF">QE383_003229</name>
</gene>
<reference evidence="1" key="1">
    <citation type="submission" date="2023-07" db="EMBL/GenBank/DDBJ databases">
        <title>Functional and genomic diversity of the sorghum phyllosphere microbiome.</title>
        <authorList>
            <person name="Shade A."/>
        </authorList>
    </citation>
    <scope>NUCLEOTIDE SEQUENCE</scope>
    <source>
        <strain evidence="1">SORGH_AS_0908</strain>
    </source>
</reference>
<comment type="caution">
    <text evidence="1">The sequence shown here is derived from an EMBL/GenBank/DDBJ whole genome shotgun (WGS) entry which is preliminary data.</text>
</comment>
<evidence type="ECO:0000313" key="2">
    <source>
        <dbReference type="Proteomes" id="UP001234354"/>
    </source>
</evidence>
<dbReference type="AlphaFoldDB" id="A0AAW8GEJ7"/>
<dbReference type="EMBL" id="JAUTBB010000001">
    <property type="protein sequence ID" value="MDQ1120921.1"/>
    <property type="molecule type" value="Genomic_DNA"/>
</dbReference>
<protein>
    <recommendedName>
        <fullName evidence="3">Secreted protein</fullName>
    </recommendedName>
</protein>
<proteinExistence type="predicted"/>
<dbReference type="RefSeq" id="WP_306994607.1">
    <property type="nucleotide sequence ID" value="NZ_JAUTBB010000001.1"/>
</dbReference>
<dbReference type="Proteomes" id="UP001234354">
    <property type="component" value="Unassembled WGS sequence"/>
</dbReference>
<sequence length="72" mass="7297">MQQAVVLLSSVDFSFVCSTSRGGCAATIGVSGRCYLGRFSRSMITARVRAGFGGGSGPAGGVRLSLNQGILP</sequence>
<evidence type="ECO:0000313" key="1">
    <source>
        <dbReference type="EMBL" id="MDQ1120921.1"/>
    </source>
</evidence>
<evidence type="ECO:0008006" key="3">
    <source>
        <dbReference type="Google" id="ProtNLM"/>
    </source>
</evidence>
<organism evidence="1 2">
    <name type="scientific">Pseudoxanthomonas winnipegensis</name>
    <dbReference type="NCBI Taxonomy" id="2480810"/>
    <lineage>
        <taxon>Bacteria</taxon>
        <taxon>Pseudomonadati</taxon>
        <taxon>Pseudomonadota</taxon>
        <taxon>Gammaproteobacteria</taxon>
        <taxon>Lysobacterales</taxon>
        <taxon>Lysobacteraceae</taxon>
        <taxon>Pseudoxanthomonas</taxon>
    </lineage>
</organism>
<name>A0AAW8GEJ7_9GAMM</name>
<accession>A0AAW8GEJ7</accession>